<dbReference type="PRINTS" id="PR00598">
    <property type="entry name" value="HTHMARR"/>
</dbReference>
<accession>A0A6C2D2A8</accession>
<dbReference type="AlphaFoldDB" id="A0A6C2D2A8"/>
<dbReference type="PANTHER" id="PTHR33164:SF89">
    <property type="entry name" value="MARR FAMILY REGULATORY PROTEIN"/>
    <property type="match status" value="1"/>
</dbReference>
<dbReference type="PANTHER" id="PTHR33164">
    <property type="entry name" value="TRANSCRIPTIONAL REGULATOR, MARR FAMILY"/>
    <property type="match status" value="1"/>
</dbReference>
<dbReference type="InterPro" id="IPR000835">
    <property type="entry name" value="HTH_MarR-typ"/>
</dbReference>
<dbReference type="GO" id="GO:0006950">
    <property type="term" value="P:response to stress"/>
    <property type="evidence" value="ECO:0007669"/>
    <property type="project" value="TreeGrafter"/>
</dbReference>
<dbReference type="InterPro" id="IPR039422">
    <property type="entry name" value="MarR/SlyA-like"/>
</dbReference>
<comment type="caution">
    <text evidence="2">The sequence shown here is derived from an EMBL/GenBank/DDBJ whole genome shotgun (WGS) entry which is preliminary data.</text>
</comment>
<dbReference type="PROSITE" id="PS50995">
    <property type="entry name" value="HTH_MARR_2"/>
    <property type="match status" value="1"/>
</dbReference>
<proteinExistence type="predicted"/>
<dbReference type="OrthoDB" id="8911933at2"/>
<dbReference type="GO" id="GO:0003700">
    <property type="term" value="F:DNA-binding transcription factor activity"/>
    <property type="evidence" value="ECO:0007669"/>
    <property type="project" value="InterPro"/>
</dbReference>
<reference evidence="2 3" key="1">
    <citation type="submission" date="2019-01" db="EMBL/GenBank/DDBJ databases">
        <title>Zoogloea oleivorans genome sequencing and assembly.</title>
        <authorList>
            <person name="Tancsics A."/>
            <person name="Farkas M."/>
            <person name="Kriszt B."/>
            <person name="Maroti G."/>
            <person name="Horvath B."/>
        </authorList>
    </citation>
    <scope>NUCLEOTIDE SEQUENCE [LARGE SCALE GENOMIC DNA]</scope>
    <source>
        <strain evidence="2 3">Buc</strain>
    </source>
</reference>
<evidence type="ECO:0000313" key="3">
    <source>
        <dbReference type="Proteomes" id="UP000389128"/>
    </source>
</evidence>
<dbReference type="SMART" id="SM00347">
    <property type="entry name" value="HTH_MARR"/>
    <property type="match status" value="1"/>
</dbReference>
<gene>
    <name evidence="2" type="ORF">ETQ85_07870</name>
</gene>
<dbReference type="Gene3D" id="1.10.10.10">
    <property type="entry name" value="Winged helix-like DNA-binding domain superfamily/Winged helix DNA-binding domain"/>
    <property type="match status" value="1"/>
</dbReference>
<dbReference type="Pfam" id="PF12802">
    <property type="entry name" value="MarR_2"/>
    <property type="match status" value="1"/>
</dbReference>
<evidence type="ECO:0000313" key="2">
    <source>
        <dbReference type="EMBL" id="TYC60044.1"/>
    </source>
</evidence>
<name>A0A6C2D2A8_9RHOO</name>
<dbReference type="InterPro" id="IPR036388">
    <property type="entry name" value="WH-like_DNA-bd_sf"/>
</dbReference>
<dbReference type="InterPro" id="IPR036390">
    <property type="entry name" value="WH_DNA-bd_sf"/>
</dbReference>
<protein>
    <submittedName>
        <fullName evidence="2">MarR family transcriptional regulator</fullName>
    </submittedName>
</protein>
<dbReference type="CDD" id="cd00090">
    <property type="entry name" value="HTH_ARSR"/>
    <property type="match status" value="1"/>
</dbReference>
<feature type="domain" description="HTH marR-type" evidence="1">
    <location>
        <begin position="12"/>
        <end position="148"/>
    </location>
</feature>
<evidence type="ECO:0000259" key="1">
    <source>
        <dbReference type="PROSITE" id="PS50995"/>
    </source>
</evidence>
<keyword evidence="3" id="KW-1185">Reference proteome</keyword>
<sequence>MTLAGPAQHTSSDAMALIVLKQFRLIYGSVRQHFREVEHNCGVSGSQLWLLHEIARTPGVGVSELANRLSIHQSTCSQLVDKLETRGLVTKQRKAEDQRRVGLQLTDSAAVVLGAAPGPVEGVLPEALQGLTDETLEQLHASLAQVIAQLTSRDERSAERPLADL</sequence>
<organism evidence="2 3">
    <name type="scientific">Zoogloea oleivorans</name>
    <dbReference type="NCBI Taxonomy" id="1552750"/>
    <lineage>
        <taxon>Bacteria</taxon>
        <taxon>Pseudomonadati</taxon>
        <taxon>Pseudomonadota</taxon>
        <taxon>Betaproteobacteria</taxon>
        <taxon>Rhodocyclales</taxon>
        <taxon>Zoogloeaceae</taxon>
        <taxon>Zoogloea</taxon>
    </lineage>
</organism>
<dbReference type="Proteomes" id="UP000389128">
    <property type="component" value="Unassembled WGS sequence"/>
</dbReference>
<dbReference type="InterPro" id="IPR011991">
    <property type="entry name" value="ArsR-like_HTH"/>
</dbReference>
<dbReference type="EMBL" id="SDKK01000006">
    <property type="protein sequence ID" value="TYC60044.1"/>
    <property type="molecule type" value="Genomic_DNA"/>
</dbReference>
<dbReference type="SUPFAM" id="SSF46785">
    <property type="entry name" value="Winged helix' DNA-binding domain"/>
    <property type="match status" value="1"/>
</dbReference>